<evidence type="ECO:0000256" key="2">
    <source>
        <dbReference type="ARBA" id="ARBA00023002"/>
    </source>
</evidence>
<dbReference type="GO" id="GO:0005829">
    <property type="term" value="C:cytosol"/>
    <property type="evidence" value="ECO:0007669"/>
    <property type="project" value="TreeGrafter"/>
</dbReference>
<dbReference type="InterPro" id="IPR006140">
    <property type="entry name" value="D-isomer_DH_NAD-bd"/>
</dbReference>
<dbReference type="GO" id="GO:0030267">
    <property type="term" value="F:glyoxylate reductase (NADPH) activity"/>
    <property type="evidence" value="ECO:0007669"/>
    <property type="project" value="TreeGrafter"/>
</dbReference>
<dbReference type="SUPFAM" id="SSF52283">
    <property type="entry name" value="Formate/glycerate dehydrogenase catalytic domain-like"/>
    <property type="match status" value="1"/>
</dbReference>
<evidence type="ECO:0000256" key="1">
    <source>
        <dbReference type="ARBA" id="ARBA00005854"/>
    </source>
</evidence>
<evidence type="ECO:0000256" key="3">
    <source>
        <dbReference type="ARBA" id="ARBA00023027"/>
    </source>
</evidence>
<proteinExistence type="inferred from homology"/>
<feature type="domain" description="D-isomer specific 2-hydroxyacid dehydrogenase catalytic" evidence="5">
    <location>
        <begin position="23"/>
        <end position="294"/>
    </location>
</feature>
<organism evidence="7 8">
    <name type="scientific">Rubrobacter tropicus</name>
    <dbReference type="NCBI Taxonomy" id="2653851"/>
    <lineage>
        <taxon>Bacteria</taxon>
        <taxon>Bacillati</taxon>
        <taxon>Actinomycetota</taxon>
        <taxon>Rubrobacteria</taxon>
        <taxon>Rubrobacterales</taxon>
        <taxon>Rubrobacteraceae</taxon>
        <taxon>Rubrobacter</taxon>
    </lineage>
</organism>
<evidence type="ECO:0000259" key="6">
    <source>
        <dbReference type="Pfam" id="PF02826"/>
    </source>
</evidence>
<accession>A0A6G8QER0</accession>
<keyword evidence="2 4" id="KW-0560">Oxidoreductase</keyword>
<dbReference type="Pfam" id="PF00389">
    <property type="entry name" value="2-Hacid_dh"/>
    <property type="match status" value="1"/>
</dbReference>
<dbReference type="EMBL" id="CP045119">
    <property type="protein sequence ID" value="QIN84994.1"/>
    <property type="molecule type" value="Genomic_DNA"/>
</dbReference>
<comment type="similarity">
    <text evidence="1 4">Belongs to the D-isomer specific 2-hydroxyacid dehydrogenase family.</text>
</comment>
<dbReference type="InterPro" id="IPR006139">
    <property type="entry name" value="D-isomer_2_OHA_DH_cat_dom"/>
</dbReference>
<protein>
    <submittedName>
        <fullName evidence="7">Glycerate dehydrogenase</fullName>
    </submittedName>
</protein>
<dbReference type="Gene3D" id="3.40.50.720">
    <property type="entry name" value="NAD(P)-binding Rossmann-like Domain"/>
    <property type="match status" value="2"/>
</dbReference>
<dbReference type="Pfam" id="PF02826">
    <property type="entry name" value="2-Hacid_dh_C"/>
    <property type="match status" value="1"/>
</dbReference>
<gene>
    <name evidence="7" type="ORF">GBA63_02080</name>
</gene>
<keyword evidence="3" id="KW-0520">NAD</keyword>
<dbReference type="AlphaFoldDB" id="A0A6G8QER0"/>
<sequence length="303" mass="32636">MVDVYAPPQTAESVAEDPGLLAGAEVILSGWGAPVMDAAFLKAAPGLEAVFYGAGSVRHFVTDELWERNVRVVSAYAANAAPVAEYALAAVLFSLKRVWHLAAAVRRERGFPPRVGIPGAYGSTVGIVSLGATGRLLRKRLEPFDLRVVAHDPYVTEEEAAGLGVELVPLEELFATSDVVSLHTPWLQETEGMVEGAHLASMKPDATFINTSRGAVVREAEMVSVLAERPDLQAVLDVTHPEPPEPGSPLYDLPNVVLTPHIAGSQGAERRRMGRLVVDELRRYVGGDPLQHEVTREREALMA</sequence>
<dbReference type="InterPro" id="IPR036291">
    <property type="entry name" value="NAD(P)-bd_dom_sf"/>
</dbReference>
<dbReference type="GO" id="GO:0016618">
    <property type="term" value="F:hydroxypyruvate reductase [NAD(P)H] activity"/>
    <property type="evidence" value="ECO:0007669"/>
    <property type="project" value="TreeGrafter"/>
</dbReference>
<dbReference type="GO" id="GO:0051287">
    <property type="term" value="F:NAD binding"/>
    <property type="evidence" value="ECO:0007669"/>
    <property type="project" value="InterPro"/>
</dbReference>
<dbReference type="SUPFAM" id="SSF51735">
    <property type="entry name" value="NAD(P)-binding Rossmann-fold domains"/>
    <property type="match status" value="1"/>
</dbReference>
<dbReference type="Proteomes" id="UP000501452">
    <property type="component" value="Chromosome"/>
</dbReference>
<dbReference type="InterPro" id="IPR050223">
    <property type="entry name" value="D-isomer_2-hydroxyacid_DH"/>
</dbReference>
<dbReference type="KEGG" id="rub:GBA63_02080"/>
<keyword evidence="8" id="KW-1185">Reference proteome</keyword>
<feature type="domain" description="D-isomer specific 2-hydroxyacid dehydrogenase NAD-binding" evidence="6">
    <location>
        <begin position="90"/>
        <end position="263"/>
    </location>
</feature>
<evidence type="ECO:0000259" key="5">
    <source>
        <dbReference type="Pfam" id="PF00389"/>
    </source>
</evidence>
<evidence type="ECO:0000313" key="8">
    <source>
        <dbReference type="Proteomes" id="UP000501452"/>
    </source>
</evidence>
<evidence type="ECO:0000313" key="7">
    <source>
        <dbReference type="EMBL" id="QIN84994.1"/>
    </source>
</evidence>
<dbReference type="PANTHER" id="PTHR10996:SF178">
    <property type="entry name" value="2-HYDROXYACID DEHYDROGENASE YGL185C-RELATED"/>
    <property type="match status" value="1"/>
</dbReference>
<name>A0A6G8QER0_9ACTN</name>
<reference evidence="7 8" key="1">
    <citation type="submission" date="2019-10" db="EMBL/GenBank/DDBJ databases">
        <title>Rubrobacter sp nov SCSIO 52090 isolated from a deep-sea sediment in the South China Sea.</title>
        <authorList>
            <person name="Chen R.W."/>
        </authorList>
    </citation>
    <scope>NUCLEOTIDE SEQUENCE [LARGE SCALE GENOMIC DNA]</scope>
    <source>
        <strain evidence="7 8">SCSIO 52909</strain>
    </source>
</reference>
<evidence type="ECO:0000256" key="4">
    <source>
        <dbReference type="RuleBase" id="RU003719"/>
    </source>
</evidence>
<dbReference type="PANTHER" id="PTHR10996">
    <property type="entry name" value="2-HYDROXYACID DEHYDROGENASE-RELATED"/>
    <property type="match status" value="1"/>
</dbReference>
<dbReference type="CDD" id="cd12167">
    <property type="entry name" value="2-Hacid_dh_8"/>
    <property type="match status" value="1"/>
</dbReference>